<dbReference type="Proteomes" id="UP000317940">
    <property type="component" value="Unassembled WGS sequence"/>
</dbReference>
<feature type="region of interest" description="Disordered" evidence="1">
    <location>
        <begin position="127"/>
        <end position="154"/>
    </location>
</feature>
<dbReference type="PROSITE" id="PS51318">
    <property type="entry name" value="TAT"/>
    <property type="match status" value="1"/>
</dbReference>
<dbReference type="AlphaFoldDB" id="A0A561SG61"/>
<reference evidence="3 4" key="1">
    <citation type="submission" date="2019-06" db="EMBL/GenBank/DDBJ databases">
        <title>Sequencing the genomes of 1000 actinobacteria strains.</title>
        <authorList>
            <person name="Klenk H.-P."/>
        </authorList>
    </citation>
    <scope>NUCLEOTIDE SEQUENCE [LARGE SCALE GENOMIC DNA]</scope>
    <source>
        <strain evidence="3 4">DSM 44826</strain>
    </source>
</reference>
<protein>
    <recommendedName>
        <fullName evidence="5">HNH endonuclease</fullName>
    </recommendedName>
</protein>
<organism evidence="3 4">
    <name type="scientific">Kitasatospora viridis</name>
    <dbReference type="NCBI Taxonomy" id="281105"/>
    <lineage>
        <taxon>Bacteria</taxon>
        <taxon>Bacillati</taxon>
        <taxon>Actinomycetota</taxon>
        <taxon>Actinomycetes</taxon>
        <taxon>Kitasatosporales</taxon>
        <taxon>Streptomycetaceae</taxon>
        <taxon>Kitasatospora</taxon>
    </lineage>
</organism>
<name>A0A561SG61_9ACTN</name>
<keyword evidence="4" id="KW-1185">Reference proteome</keyword>
<accession>A0A561SG61</accession>
<evidence type="ECO:0000256" key="2">
    <source>
        <dbReference type="SAM" id="SignalP"/>
    </source>
</evidence>
<gene>
    <name evidence="3" type="ORF">FHX73_15488</name>
</gene>
<sequence>MRSIPRQFNVVGAALTAVLVTGALAAPAAQAAPARHGAVRAAAAAAGSCSQAYLPLPDPSCTPGAVNPDVTQDTIDSTICVSGWTATIRPSTSYTNKLKAQGIVAYGYSDTSMSDYEEDHFIPLELGGSPTDPQNLWPEPHYATDSSGQTSYSKDSVENKLHKAVCSGEVNLVDAQNAIASDWQTALSTLGLS</sequence>
<feature type="chain" id="PRO_5022018935" description="HNH endonuclease" evidence="2">
    <location>
        <begin position="32"/>
        <end position="193"/>
    </location>
</feature>
<evidence type="ECO:0008006" key="5">
    <source>
        <dbReference type="Google" id="ProtNLM"/>
    </source>
</evidence>
<comment type="caution">
    <text evidence="3">The sequence shown here is derived from an EMBL/GenBank/DDBJ whole genome shotgun (WGS) entry which is preliminary data.</text>
</comment>
<dbReference type="OrthoDB" id="163358at2"/>
<dbReference type="RefSeq" id="WP_145910773.1">
    <property type="nucleotide sequence ID" value="NZ_BAAAMZ010000001.1"/>
</dbReference>
<proteinExistence type="predicted"/>
<keyword evidence="2" id="KW-0732">Signal</keyword>
<evidence type="ECO:0000313" key="4">
    <source>
        <dbReference type="Proteomes" id="UP000317940"/>
    </source>
</evidence>
<feature type="compositionally biased region" description="Polar residues" evidence="1">
    <location>
        <begin position="144"/>
        <end position="154"/>
    </location>
</feature>
<evidence type="ECO:0000256" key="1">
    <source>
        <dbReference type="SAM" id="MobiDB-lite"/>
    </source>
</evidence>
<feature type="signal peptide" evidence="2">
    <location>
        <begin position="1"/>
        <end position="31"/>
    </location>
</feature>
<dbReference type="EMBL" id="VIWT01000005">
    <property type="protein sequence ID" value="TWF73861.1"/>
    <property type="molecule type" value="Genomic_DNA"/>
</dbReference>
<evidence type="ECO:0000313" key="3">
    <source>
        <dbReference type="EMBL" id="TWF73861.1"/>
    </source>
</evidence>
<dbReference type="InterPro" id="IPR006311">
    <property type="entry name" value="TAT_signal"/>
</dbReference>